<dbReference type="AlphaFoldDB" id="H5TNR8"/>
<evidence type="ECO:0000313" key="1">
    <source>
        <dbReference type="EMBL" id="GAB35126.1"/>
    </source>
</evidence>
<comment type="caution">
    <text evidence="1">The sequence shown here is derived from an EMBL/GenBank/DDBJ whole genome shotgun (WGS) entry which is preliminary data.</text>
</comment>
<accession>H5TNR8</accession>
<gene>
    <name evidence="1" type="ORF">GOOTI_142_00040</name>
</gene>
<dbReference type="EMBL" id="BAFB01000142">
    <property type="protein sequence ID" value="GAB35126.1"/>
    <property type="molecule type" value="Genomic_DNA"/>
</dbReference>
<protein>
    <submittedName>
        <fullName evidence="1">Uncharacterized protein</fullName>
    </submittedName>
</protein>
<sequence length="24" mass="2617">FAITERDHPIQGVVAHSRLRAAAT</sequence>
<reference evidence="1" key="1">
    <citation type="submission" date="2012-02" db="EMBL/GenBank/DDBJ databases">
        <title>Whole genome shotgun sequence of Gordonia otitidis NBRC 100426.</title>
        <authorList>
            <person name="Yoshida I."/>
            <person name="Hosoyama A."/>
            <person name="Tsuchikane K."/>
            <person name="Katsumata H."/>
            <person name="Yamazaki S."/>
            <person name="Fujita N."/>
        </authorList>
    </citation>
    <scope>NUCLEOTIDE SEQUENCE [LARGE SCALE GENOMIC DNA]</scope>
    <source>
        <strain evidence="1">NBRC 100426</strain>
    </source>
</reference>
<name>H5TNR8_GORO1</name>
<organism evidence="1 2">
    <name type="scientific">Gordonia otitidis (strain DSM 44809 / CCUG 52243 / JCM 12355 / NBRC 100426 / IFM 10032)</name>
    <dbReference type="NCBI Taxonomy" id="1108044"/>
    <lineage>
        <taxon>Bacteria</taxon>
        <taxon>Bacillati</taxon>
        <taxon>Actinomycetota</taxon>
        <taxon>Actinomycetes</taxon>
        <taxon>Mycobacteriales</taxon>
        <taxon>Gordoniaceae</taxon>
        <taxon>Gordonia</taxon>
    </lineage>
</organism>
<evidence type="ECO:0000313" key="2">
    <source>
        <dbReference type="Proteomes" id="UP000005038"/>
    </source>
</evidence>
<keyword evidence="2" id="KW-1185">Reference proteome</keyword>
<proteinExistence type="predicted"/>
<dbReference type="Proteomes" id="UP000005038">
    <property type="component" value="Unassembled WGS sequence"/>
</dbReference>
<feature type="non-terminal residue" evidence="1">
    <location>
        <position position="1"/>
    </location>
</feature>